<dbReference type="AlphaFoldDB" id="A0A4U8TD37"/>
<dbReference type="InterPro" id="IPR039246">
    <property type="entry name" value="Flagellar_FlgA"/>
</dbReference>
<reference evidence="2 3" key="1">
    <citation type="journal article" date="2014" name="Genome Announc.">
        <title>Draft genome sequences of eight enterohepatic helicobacter species isolated from both laboratory and wild rodents.</title>
        <authorList>
            <person name="Sheh A."/>
            <person name="Shen Z."/>
            <person name="Fox J.G."/>
        </authorList>
    </citation>
    <scope>NUCLEOTIDE SEQUENCE [LARGE SCALE GENOMIC DNA]</scope>
    <source>
        <strain evidence="2 3">MIT 09-6949</strain>
    </source>
</reference>
<dbReference type="OrthoDB" id="5321905at2"/>
<evidence type="ECO:0000313" key="2">
    <source>
        <dbReference type="EMBL" id="TLD97895.1"/>
    </source>
</evidence>
<name>A0A4U8TD37_9HELI</name>
<proteinExistence type="predicted"/>
<dbReference type="PANTHER" id="PTHR36307:SF1">
    <property type="entry name" value="FLAGELLA BASAL BODY P-RING FORMATION PROTEIN FLGA"/>
    <property type="match status" value="1"/>
</dbReference>
<keyword evidence="2" id="KW-0966">Cell projection</keyword>
<protein>
    <submittedName>
        <fullName evidence="2">Flagellar basal body P-ring formation protein FlgA</fullName>
    </submittedName>
</protein>
<keyword evidence="2" id="KW-0282">Flagellum</keyword>
<dbReference type="GO" id="GO:0044780">
    <property type="term" value="P:bacterial-type flagellum assembly"/>
    <property type="evidence" value="ECO:0007669"/>
    <property type="project" value="InterPro"/>
</dbReference>
<sequence>MFLACMAGILSLCVNIYADDIHITPNKLVLQKTYNVTHDKVYSRDMFPSIEKNFLVTTIPLDRFSVFEKCIDIKSIFLQLGYEMAPCESEMVEFRFISTMDGDMVDFVKKMYVQHYGDKLEISTLSIRPLGTMPTDYTLIDYELSSGLKKNSGTFAMKYRSNNSPQVKKLTFMYEINGTLKVLKSTQNIATNDTISAQNTRVERIKFERVGADYMSESELNKSGAKSYIRADMAITKDKIKPRVVVKKGDRIRVSNFEGGVSMEVVLVARQSGAQNDIINAQNPSSGKILRVKIIDAGKAEMI</sequence>
<dbReference type="STRING" id="1677920.LS71_05650"/>
<accession>A0A4U8TD37</accession>
<feature type="domain" description="Flagella basal body P-ring formation protein FlgA SAF" evidence="1">
    <location>
        <begin position="181"/>
        <end position="302"/>
    </location>
</feature>
<gene>
    <name evidence="2" type="primary">flgA</name>
    <name evidence="2" type="ORF">LS71_003635</name>
</gene>
<dbReference type="EMBL" id="JRPR02000001">
    <property type="protein sequence ID" value="TLD97895.1"/>
    <property type="molecule type" value="Genomic_DNA"/>
</dbReference>
<organism evidence="2 3">
    <name type="scientific">Helicobacter jaachi</name>
    <dbReference type="NCBI Taxonomy" id="1677920"/>
    <lineage>
        <taxon>Bacteria</taxon>
        <taxon>Pseudomonadati</taxon>
        <taxon>Campylobacterota</taxon>
        <taxon>Epsilonproteobacteria</taxon>
        <taxon>Campylobacterales</taxon>
        <taxon>Helicobacteraceae</taxon>
        <taxon>Helicobacter</taxon>
    </lineage>
</organism>
<keyword evidence="2" id="KW-0969">Cilium</keyword>
<comment type="caution">
    <text evidence="2">The sequence shown here is derived from an EMBL/GenBank/DDBJ whole genome shotgun (WGS) entry which is preliminary data.</text>
</comment>
<dbReference type="Pfam" id="PF13144">
    <property type="entry name" value="ChapFlgA"/>
    <property type="match status" value="1"/>
</dbReference>
<evidence type="ECO:0000259" key="1">
    <source>
        <dbReference type="Pfam" id="PF13144"/>
    </source>
</evidence>
<evidence type="ECO:0000313" key="3">
    <source>
        <dbReference type="Proteomes" id="UP000029733"/>
    </source>
</evidence>
<dbReference type="NCBIfam" id="TIGR03170">
    <property type="entry name" value="flgA_cterm"/>
    <property type="match status" value="1"/>
</dbReference>
<dbReference type="InterPro" id="IPR017585">
    <property type="entry name" value="SAF_FlgA"/>
</dbReference>
<dbReference type="PANTHER" id="PTHR36307">
    <property type="entry name" value="FLAGELLA BASAL BODY P-RING FORMATION PROTEIN FLGA"/>
    <property type="match status" value="1"/>
</dbReference>
<dbReference type="Proteomes" id="UP000029733">
    <property type="component" value="Unassembled WGS sequence"/>
</dbReference>
<keyword evidence="3" id="KW-1185">Reference proteome</keyword>